<dbReference type="Pfam" id="PF10609">
    <property type="entry name" value="ParA"/>
    <property type="match status" value="1"/>
</dbReference>
<name>A0A949TY97_9CLOT</name>
<dbReference type="Proteomes" id="UP000694308">
    <property type="component" value="Unassembled WGS sequence"/>
</dbReference>
<dbReference type="GO" id="GO:0016887">
    <property type="term" value="F:ATP hydrolysis activity"/>
    <property type="evidence" value="ECO:0007669"/>
    <property type="project" value="UniProtKB-UniRule"/>
</dbReference>
<dbReference type="GO" id="GO:0005524">
    <property type="term" value="F:ATP binding"/>
    <property type="evidence" value="ECO:0007669"/>
    <property type="project" value="UniProtKB-UniRule"/>
</dbReference>
<keyword evidence="8" id="KW-1185">Reference proteome</keyword>
<dbReference type="InterPro" id="IPR019591">
    <property type="entry name" value="Mrp/NBP35_ATP-bd"/>
</dbReference>
<reference evidence="7" key="1">
    <citation type="submission" date="2020-12" db="EMBL/GenBank/DDBJ databases">
        <title>Clostridium thailandense sp. nov., a novel acetogenic bacterium isolated from peat land soil in Thailand.</title>
        <authorList>
            <person name="Chaikitkaew S."/>
            <person name="Birkeland N.K."/>
        </authorList>
    </citation>
    <scope>NUCLEOTIDE SEQUENCE</scope>
    <source>
        <strain evidence="7">PL3</strain>
    </source>
</reference>
<dbReference type="InterPro" id="IPR000808">
    <property type="entry name" value="Mrp-like_CS"/>
</dbReference>
<comment type="subunit">
    <text evidence="6">Homodimer.</text>
</comment>
<dbReference type="GO" id="GO:0140663">
    <property type="term" value="F:ATP-dependent FeS chaperone activity"/>
    <property type="evidence" value="ECO:0007669"/>
    <property type="project" value="InterPro"/>
</dbReference>
<dbReference type="GO" id="GO:0016226">
    <property type="term" value="P:iron-sulfur cluster assembly"/>
    <property type="evidence" value="ECO:0007669"/>
    <property type="project" value="InterPro"/>
</dbReference>
<dbReference type="HAMAP" id="MF_02040">
    <property type="entry name" value="Mrp_NBP35"/>
    <property type="match status" value="1"/>
</dbReference>
<comment type="function">
    <text evidence="6">Binds and transfers iron-sulfur (Fe-S) clusters to target apoproteins. Can hydrolyze ATP.</text>
</comment>
<keyword evidence="6" id="KW-0378">Hydrolase</keyword>
<feature type="binding site" evidence="6">
    <location>
        <begin position="38"/>
        <end position="45"/>
    </location>
    <ligand>
        <name>ATP</name>
        <dbReference type="ChEBI" id="CHEBI:30616"/>
    </ligand>
</feature>
<keyword evidence="1 6" id="KW-0479">Metal-binding</keyword>
<evidence type="ECO:0000256" key="5">
    <source>
        <dbReference type="ARBA" id="ARBA00023014"/>
    </source>
</evidence>
<comment type="similarity">
    <text evidence="6">Belongs to the Mrp/NBP35 ATP-binding proteins family.</text>
</comment>
<proteinExistence type="inferred from homology"/>
<dbReference type="PANTHER" id="PTHR42961">
    <property type="entry name" value="IRON-SULFUR PROTEIN NUBPL"/>
    <property type="match status" value="1"/>
</dbReference>
<gene>
    <name evidence="7" type="ORF">I6U48_07245</name>
</gene>
<evidence type="ECO:0000256" key="2">
    <source>
        <dbReference type="ARBA" id="ARBA00022741"/>
    </source>
</evidence>
<keyword evidence="2 6" id="KW-0547">Nucleotide-binding</keyword>
<keyword evidence="4 6" id="KW-0408">Iron</keyword>
<evidence type="ECO:0000256" key="4">
    <source>
        <dbReference type="ARBA" id="ARBA00023004"/>
    </source>
</evidence>
<protein>
    <recommendedName>
        <fullName evidence="6">Iron-sulfur cluster carrier protein</fullName>
    </recommendedName>
</protein>
<accession>A0A949TY97</accession>
<evidence type="ECO:0000256" key="3">
    <source>
        <dbReference type="ARBA" id="ARBA00022840"/>
    </source>
</evidence>
<dbReference type="InterPro" id="IPR044304">
    <property type="entry name" value="NUBPL-like"/>
</dbReference>
<dbReference type="PROSITE" id="PS01215">
    <property type="entry name" value="MRP"/>
    <property type="match status" value="1"/>
</dbReference>
<dbReference type="GO" id="GO:0051539">
    <property type="term" value="F:4 iron, 4 sulfur cluster binding"/>
    <property type="evidence" value="ECO:0007669"/>
    <property type="project" value="TreeGrafter"/>
</dbReference>
<keyword evidence="3 6" id="KW-0067">ATP-binding</keyword>
<evidence type="ECO:0000256" key="1">
    <source>
        <dbReference type="ARBA" id="ARBA00022723"/>
    </source>
</evidence>
<comment type="caution">
    <text evidence="7">The sequence shown here is derived from an EMBL/GenBank/DDBJ whole genome shotgun (WGS) entry which is preliminary data.</text>
</comment>
<dbReference type="EMBL" id="JAEEGC010000031">
    <property type="protein sequence ID" value="MBV7272714.1"/>
    <property type="molecule type" value="Genomic_DNA"/>
</dbReference>
<evidence type="ECO:0000256" key="6">
    <source>
        <dbReference type="HAMAP-Rule" id="MF_02040"/>
    </source>
</evidence>
<dbReference type="CDD" id="cd02037">
    <property type="entry name" value="Mrp_NBP35"/>
    <property type="match status" value="1"/>
</dbReference>
<dbReference type="AlphaFoldDB" id="A0A949TY97"/>
<evidence type="ECO:0000313" key="7">
    <source>
        <dbReference type="EMBL" id="MBV7272714.1"/>
    </source>
</evidence>
<sequence length="281" mass="30503">MGNCNSCSSKGKCSDNSECAGLVPKYGKIKHIIGVISGKGGVGKSTVTGILAVQLKKLGYKVGVLDGDITGPSMPRFFGINDKRSEIKQVGESENVKFTPVETSKGIKVMSLNLLTEEEEAPVIWRGPVITGVLKQMYSDTEWGELDYLLIDMPPGTGDIALTIMQEVPLEGMIIVSTPQEMVSMIVKKVVIMAQKMKIGLIGVVENMSYVTCGKCGEKVRVFSKKSAEEQAGYLGLPLLAEMPIDLDLVENMENGNVEDYISKCENYEAFLDNFKSKVGI</sequence>
<evidence type="ECO:0000313" key="8">
    <source>
        <dbReference type="Proteomes" id="UP000694308"/>
    </source>
</evidence>
<dbReference type="PANTHER" id="PTHR42961:SF2">
    <property type="entry name" value="IRON-SULFUR PROTEIN NUBPL"/>
    <property type="match status" value="1"/>
</dbReference>
<organism evidence="7 8">
    <name type="scientific">Clostridium thailandense</name>
    <dbReference type="NCBI Taxonomy" id="2794346"/>
    <lineage>
        <taxon>Bacteria</taxon>
        <taxon>Bacillati</taxon>
        <taxon>Bacillota</taxon>
        <taxon>Clostridia</taxon>
        <taxon>Eubacteriales</taxon>
        <taxon>Clostridiaceae</taxon>
        <taxon>Clostridium</taxon>
    </lineage>
</organism>
<keyword evidence="5 6" id="KW-0411">Iron-sulfur</keyword>
<dbReference type="GO" id="GO:0046872">
    <property type="term" value="F:metal ion binding"/>
    <property type="evidence" value="ECO:0007669"/>
    <property type="project" value="UniProtKB-KW"/>
</dbReference>
<dbReference type="InterPro" id="IPR033756">
    <property type="entry name" value="YlxH/NBP35"/>
</dbReference>
<dbReference type="RefSeq" id="WP_218319747.1">
    <property type="nucleotide sequence ID" value="NZ_JAEEGC010000031.1"/>
</dbReference>
<dbReference type="FunFam" id="3.40.50.300:FF:001119">
    <property type="entry name" value="Iron-sulfur cluster carrier protein"/>
    <property type="match status" value="1"/>
</dbReference>